<keyword evidence="8" id="KW-1185">Reference proteome</keyword>
<sequence length="368" mass="40899">MMTCCFCRHFSRNNAMRSKGHSSGARNAYASDFVHVYDNKAVENTVTEGSAQPIKSLELSIDEVRQATENFGEKALIGEDVFGKVYLGKFHDGRSMAIKRLDTNNHDESDDKFLAQISRVARVNNENVVKLIGYYVNGNMKVLAYELATVGSLYDILHGQKIVEGSQPRLSLGWMQRVKIAFEAAKGLEYLHKKAFIVHRDIRSSNILLFDDYKAKIADFSISDQPPDKAARLLSTHVLGTFGYNAPEYAMEAKSNYKSDIYSFGVVLLELLTGRKPIDHTLSQGQQSLVTWATARIIEGKVIECVDPRLNLNTLPLKAFSKMAHIASLCLQYDAELRPDTSTVVKVLGRLVAPKLATEAVSGTESVL</sequence>
<organism evidence="7 8">
    <name type="scientific">Ceratopteris richardii</name>
    <name type="common">Triangle waterfern</name>
    <dbReference type="NCBI Taxonomy" id="49495"/>
    <lineage>
        <taxon>Eukaryota</taxon>
        <taxon>Viridiplantae</taxon>
        <taxon>Streptophyta</taxon>
        <taxon>Embryophyta</taxon>
        <taxon>Tracheophyta</taxon>
        <taxon>Polypodiopsida</taxon>
        <taxon>Polypodiidae</taxon>
        <taxon>Polypodiales</taxon>
        <taxon>Pteridineae</taxon>
        <taxon>Pteridaceae</taxon>
        <taxon>Parkerioideae</taxon>
        <taxon>Ceratopteris</taxon>
    </lineage>
</organism>
<keyword evidence="2" id="KW-0808">Transferase</keyword>
<dbReference type="PANTHER" id="PTHR47983">
    <property type="entry name" value="PTO-INTERACTING PROTEIN 1-LIKE"/>
    <property type="match status" value="1"/>
</dbReference>
<evidence type="ECO:0000256" key="1">
    <source>
        <dbReference type="ARBA" id="ARBA00022553"/>
    </source>
</evidence>
<dbReference type="PROSITE" id="PS00109">
    <property type="entry name" value="PROTEIN_KINASE_TYR"/>
    <property type="match status" value="1"/>
</dbReference>
<dbReference type="Pfam" id="PF07714">
    <property type="entry name" value="PK_Tyr_Ser-Thr"/>
    <property type="match status" value="1"/>
</dbReference>
<dbReference type="InterPro" id="IPR000719">
    <property type="entry name" value="Prot_kinase_dom"/>
</dbReference>
<keyword evidence="1" id="KW-0597">Phosphoprotein</keyword>
<keyword evidence="4" id="KW-0418">Kinase</keyword>
<accession>A0A8T2SFA1</accession>
<comment type="caution">
    <text evidence="7">The sequence shown here is derived from an EMBL/GenBank/DDBJ whole genome shotgun (WGS) entry which is preliminary data.</text>
</comment>
<dbReference type="InterPro" id="IPR011009">
    <property type="entry name" value="Kinase-like_dom_sf"/>
</dbReference>
<keyword evidence="3" id="KW-0547">Nucleotide-binding</keyword>
<evidence type="ECO:0000256" key="2">
    <source>
        <dbReference type="ARBA" id="ARBA00022679"/>
    </source>
</evidence>
<dbReference type="InterPro" id="IPR001245">
    <property type="entry name" value="Ser-Thr/Tyr_kinase_cat_dom"/>
</dbReference>
<dbReference type="SMART" id="SM00219">
    <property type="entry name" value="TyrKc"/>
    <property type="match status" value="1"/>
</dbReference>
<dbReference type="PANTHER" id="PTHR47983:SF3">
    <property type="entry name" value="OS05G0135800 PROTEIN"/>
    <property type="match status" value="1"/>
</dbReference>
<dbReference type="SUPFAM" id="SSF56112">
    <property type="entry name" value="Protein kinase-like (PK-like)"/>
    <property type="match status" value="1"/>
</dbReference>
<dbReference type="InterPro" id="IPR052101">
    <property type="entry name" value="Plant_StressResp_Kinase"/>
</dbReference>
<reference evidence="7" key="1">
    <citation type="submission" date="2021-08" db="EMBL/GenBank/DDBJ databases">
        <title>WGS assembly of Ceratopteris richardii.</title>
        <authorList>
            <person name="Marchant D.B."/>
            <person name="Chen G."/>
            <person name="Jenkins J."/>
            <person name="Shu S."/>
            <person name="Leebens-Mack J."/>
            <person name="Grimwood J."/>
            <person name="Schmutz J."/>
            <person name="Soltis P."/>
            <person name="Soltis D."/>
            <person name="Chen Z.-H."/>
        </authorList>
    </citation>
    <scope>NUCLEOTIDE SEQUENCE</scope>
    <source>
        <strain evidence="7">Whitten #5841</strain>
        <tissue evidence="7">Leaf</tissue>
    </source>
</reference>
<dbReference type="InterPro" id="IPR008266">
    <property type="entry name" value="Tyr_kinase_AS"/>
</dbReference>
<dbReference type="InterPro" id="IPR020635">
    <property type="entry name" value="Tyr_kinase_cat_dom"/>
</dbReference>
<gene>
    <name evidence="7" type="ORF">KP509_20G019400</name>
</gene>
<dbReference type="Gene3D" id="3.30.200.20">
    <property type="entry name" value="Phosphorylase Kinase, domain 1"/>
    <property type="match status" value="1"/>
</dbReference>
<dbReference type="GO" id="GO:0004713">
    <property type="term" value="F:protein tyrosine kinase activity"/>
    <property type="evidence" value="ECO:0007669"/>
    <property type="project" value="InterPro"/>
</dbReference>
<dbReference type="Gene3D" id="1.10.510.10">
    <property type="entry name" value="Transferase(Phosphotransferase) domain 1"/>
    <property type="match status" value="1"/>
</dbReference>
<dbReference type="AlphaFoldDB" id="A0A8T2SFA1"/>
<evidence type="ECO:0000313" key="8">
    <source>
        <dbReference type="Proteomes" id="UP000825935"/>
    </source>
</evidence>
<dbReference type="FunFam" id="1.10.510.10:FF:000095">
    <property type="entry name" value="protein STRUBBELIG-RECEPTOR FAMILY 8"/>
    <property type="match status" value="1"/>
</dbReference>
<evidence type="ECO:0000313" key="7">
    <source>
        <dbReference type="EMBL" id="KAH7331192.1"/>
    </source>
</evidence>
<dbReference type="PROSITE" id="PS50011">
    <property type="entry name" value="PROTEIN_KINASE_DOM"/>
    <property type="match status" value="1"/>
</dbReference>
<evidence type="ECO:0000256" key="3">
    <source>
        <dbReference type="ARBA" id="ARBA00022741"/>
    </source>
</evidence>
<keyword evidence="5" id="KW-0067">ATP-binding</keyword>
<dbReference type="Proteomes" id="UP000825935">
    <property type="component" value="Chromosome 20"/>
</dbReference>
<dbReference type="GO" id="GO:0005524">
    <property type="term" value="F:ATP binding"/>
    <property type="evidence" value="ECO:0007669"/>
    <property type="project" value="UniProtKB-KW"/>
</dbReference>
<evidence type="ECO:0000256" key="4">
    <source>
        <dbReference type="ARBA" id="ARBA00022777"/>
    </source>
</evidence>
<name>A0A8T2SFA1_CERRI</name>
<evidence type="ECO:0000256" key="5">
    <source>
        <dbReference type="ARBA" id="ARBA00022840"/>
    </source>
</evidence>
<protein>
    <recommendedName>
        <fullName evidence="6">Protein kinase domain-containing protein</fullName>
    </recommendedName>
</protein>
<feature type="domain" description="Protein kinase" evidence="6">
    <location>
        <begin position="71"/>
        <end position="356"/>
    </location>
</feature>
<dbReference type="OrthoDB" id="4062651at2759"/>
<evidence type="ECO:0000259" key="6">
    <source>
        <dbReference type="PROSITE" id="PS50011"/>
    </source>
</evidence>
<proteinExistence type="predicted"/>
<dbReference type="EMBL" id="CM035425">
    <property type="protein sequence ID" value="KAH7331192.1"/>
    <property type="molecule type" value="Genomic_DNA"/>
</dbReference>